<name>A0A2S6C5W3_9PEZI</name>
<dbReference type="EMBL" id="PNEN01000549">
    <property type="protein sequence ID" value="PPJ55100.1"/>
    <property type="molecule type" value="Genomic_DNA"/>
</dbReference>
<dbReference type="Proteomes" id="UP000237631">
    <property type="component" value="Unassembled WGS sequence"/>
</dbReference>
<dbReference type="AlphaFoldDB" id="A0A2S6C5W3"/>
<organism evidence="2 3">
    <name type="scientific">Cercospora berteroae</name>
    <dbReference type="NCBI Taxonomy" id="357750"/>
    <lineage>
        <taxon>Eukaryota</taxon>
        <taxon>Fungi</taxon>
        <taxon>Dikarya</taxon>
        <taxon>Ascomycota</taxon>
        <taxon>Pezizomycotina</taxon>
        <taxon>Dothideomycetes</taxon>
        <taxon>Dothideomycetidae</taxon>
        <taxon>Mycosphaerellales</taxon>
        <taxon>Mycosphaerellaceae</taxon>
        <taxon>Cercospora</taxon>
    </lineage>
</organism>
<protein>
    <submittedName>
        <fullName evidence="2">Uncharacterized protein</fullName>
    </submittedName>
</protein>
<comment type="caution">
    <text evidence="2">The sequence shown here is derived from an EMBL/GenBank/DDBJ whole genome shotgun (WGS) entry which is preliminary data.</text>
</comment>
<evidence type="ECO:0000256" key="1">
    <source>
        <dbReference type="SAM" id="MobiDB-lite"/>
    </source>
</evidence>
<accession>A0A2S6C5W3</accession>
<evidence type="ECO:0000313" key="2">
    <source>
        <dbReference type="EMBL" id="PPJ55100.1"/>
    </source>
</evidence>
<reference evidence="3" key="1">
    <citation type="journal article" date="2017" name="bioRxiv">
        <title>Conservation of a gene cluster reveals novel cercosporin biosynthetic mechanisms and extends production to the genus Colletotrichum.</title>
        <authorList>
            <person name="de Jonge R."/>
            <person name="Ebert M.K."/>
            <person name="Huitt-Roehl C.R."/>
            <person name="Pal P."/>
            <person name="Suttle J.C."/>
            <person name="Spanner R.E."/>
            <person name="Neubauer J.D."/>
            <person name="Jurick W.M.II."/>
            <person name="Stott K.A."/>
            <person name="Secor G.A."/>
            <person name="Thomma B.P.H.J."/>
            <person name="Van de Peer Y."/>
            <person name="Townsend C.A."/>
            <person name="Bolton M.D."/>
        </authorList>
    </citation>
    <scope>NUCLEOTIDE SEQUENCE [LARGE SCALE GENOMIC DNA]</scope>
    <source>
        <strain evidence="3">CBS538.71</strain>
    </source>
</reference>
<gene>
    <name evidence="2" type="ORF">CBER1_01514</name>
</gene>
<evidence type="ECO:0000313" key="3">
    <source>
        <dbReference type="Proteomes" id="UP000237631"/>
    </source>
</evidence>
<keyword evidence="3" id="KW-1185">Reference proteome</keyword>
<proteinExistence type="predicted"/>
<feature type="region of interest" description="Disordered" evidence="1">
    <location>
        <begin position="170"/>
        <end position="190"/>
    </location>
</feature>
<dbReference type="OrthoDB" id="10303371at2759"/>
<sequence length="217" mass="25162">MCKTQTWQYLCGCFSDHRLSTCRGSYTLHGRASCQGHSYLPGILAPTLCARCLKIGVLRTLDNTRNKEVKEARDRGERINPIYRHYAKLREQVYEAMPLHSLTIQRPRPQPTWTPNRPSPLRKELKRRDLYDQYMEGWGFDDTIRGSGYESGSDTDLEWWEEYEDISMAREEEEDRASSSGEDQMDVSETTDAMEGIEEYPQCIDPALLALDRAPER</sequence>